<dbReference type="STRING" id="401625.A0A0P1BRM0"/>
<accession>A0A0P1BRM0</accession>
<comment type="similarity">
    <text evidence="1 3">Belongs to the type-B carboxylesterase/lipase family.</text>
</comment>
<proteinExistence type="inferred from homology"/>
<dbReference type="Gene3D" id="3.40.50.1820">
    <property type="entry name" value="alpha/beta hydrolase"/>
    <property type="match status" value="1"/>
</dbReference>
<dbReference type="InterPro" id="IPR029058">
    <property type="entry name" value="AB_hydrolase_fold"/>
</dbReference>
<name>A0A0P1BRM0_9BASI</name>
<feature type="chain" id="PRO_5005962903" description="Carboxylic ester hydrolase" evidence="3">
    <location>
        <begin position="27"/>
        <end position="623"/>
    </location>
</feature>
<dbReference type="PROSITE" id="PS00122">
    <property type="entry name" value="CARBOXYLESTERASE_B_1"/>
    <property type="match status" value="1"/>
</dbReference>
<protein>
    <recommendedName>
        <fullName evidence="3">Carboxylic ester hydrolase</fullName>
        <ecNumber evidence="3">3.1.1.-</ecNumber>
    </recommendedName>
</protein>
<keyword evidence="6" id="KW-1185">Reference proteome</keyword>
<reference evidence="6" key="1">
    <citation type="submission" date="2014-09" db="EMBL/GenBank/DDBJ databases">
        <authorList>
            <person name="Sharma Rahul"/>
            <person name="Thines Marco"/>
        </authorList>
    </citation>
    <scope>NUCLEOTIDE SEQUENCE [LARGE SCALE GENOMIC DNA]</scope>
</reference>
<dbReference type="PROSITE" id="PS51257">
    <property type="entry name" value="PROKAR_LIPOPROTEIN"/>
    <property type="match status" value="1"/>
</dbReference>
<evidence type="ECO:0000256" key="1">
    <source>
        <dbReference type="ARBA" id="ARBA00005964"/>
    </source>
</evidence>
<sequence>MLHQRARACGLWVSLGLLACVSRVSTSPVAQLARPSYDTSDLSHIALERATSETLSEDILDARDDCSDGLQISTSLGQIAGASVADGRAQRFTLPYAQPPVGSLRFANPQNIVSFGTASSVYDASNLPPRCYQYGEDVRGGTEPSEDCLYSIVYKPANAKNGDKLPVLVWVHGGSGIGGGATNAGLDGSNLAASQNVIVVVLQYRLGLFGWLQTSALVDESNGGTPNGTKVSGNMAFRDVVSALQQLQSVARSFGGDPKLVTLIGQSSGAQLIRSLLTLPIAAPLFQRAILISDTEDYGPATQAQSDTLGEYALKALGCTDLACARAKDKDDILNVSYDTYSTVPLADGSIAGGTPWRPTLGKYLPSGIEVGKGFPKPVILSTVANEAGNVAGSLFEPSTLNPGQNLSAQGSIITLRQGNAPLPIGQALNLIFNQNRGVLATNIAAYSPGSPSSLPVPSAGADDAPRKLFEEIATDGLWRCATQRNARTLASNSQGKGIWLEQHNIGARYPSNEDVDYCEAAGIVCHEDDIYLIFGTTPSPNDAQQKASSEIQARYSAFARTGNPNVIGKTTWTQVGKGNDIDLLVYDDQGTSSAQKGQRTSACNSKDAWGFRVKFDWQIYSY</sequence>
<dbReference type="EC" id="3.1.1.-" evidence="3"/>
<dbReference type="PANTHER" id="PTHR45570">
    <property type="entry name" value="CARBOXYLIC ESTER HYDROLASE"/>
    <property type="match status" value="1"/>
</dbReference>
<feature type="signal peptide" evidence="3">
    <location>
        <begin position="1"/>
        <end position="26"/>
    </location>
</feature>
<evidence type="ECO:0000313" key="5">
    <source>
        <dbReference type="EMBL" id="CEH18545.1"/>
    </source>
</evidence>
<evidence type="ECO:0000259" key="4">
    <source>
        <dbReference type="Pfam" id="PF00135"/>
    </source>
</evidence>
<dbReference type="AlphaFoldDB" id="A0A0P1BRM0"/>
<dbReference type="InterPro" id="IPR002018">
    <property type="entry name" value="CarbesteraseB"/>
</dbReference>
<organism evidence="5 6">
    <name type="scientific">Ceraceosorus bombacis</name>
    <dbReference type="NCBI Taxonomy" id="401625"/>
    <lineage>
        <taxon>Eukaryota</taxon>
        <taxon>Fungi</taxon>
        <taxon>Dikarya</taxon>
        <taxon>Basidiomycota</taxon>
        <taxon>Ustilaginomycotina</taxon>
        <taxon>Exobasidiomycetes</taxon>
        <taxon>Ceraceosorales</taxon>
        <taxon>Ceraceosoraceae</taxon>
        <taxon>Ceraceosorus</taxon>
    </lineage>
</organism>
<dbReference type="PANTHER" id="PTHR45570:SF1">
    <property type="entry name" value="CARBOXYLIC ESTER HYDROLASE"/>
    <property type="match status" value="1"/>
</dbReference>
<dbReference type="ESTHER" id="9basi-a0a0p1brm0">
    <property type="family name" value="Fungal_carboxylesterase_lipase"/>
</dbReference>
<dbReference type="InterPro" id="IPR019826">
    <property type="entry name" value="Carboxylesterase_B_AS"/>
</dbReference>
<dbReference type="OrthoDB" id="408631at2759"/>
<dbReference type="EMBL" id="CCYA01000275">
    <property type="protein sequence ID" value="CEH18545.1"/>
    <property type="molecule type" value="Genomic_DNA"/>
</dbReference>
<evidence type="ECO:0000256" key="2">
    <source>
        <dbReference type="ARBA" id="ARBA00022801"/>
    </source>
</evidence>
<dbReference type="Pfam" id="PF00135">
    <property type="entry name" value="COesterase"/>
    <property type="match status" value="1"/>
</dbReference>
<dbReference type="Proteomes" id="UP000054845">
    <property type="component" value="Unassembled WGS sequence"/>
</dbReference>
<evidence type="ECO:0000256" key="3">
    <source>
        <dbReference type="RuleBase" id="RU361235"/>
    </source>
</evidence>
<dbReference type="SUPFAM" id="SSF53474">
    <property type="entry name" value="alpha/beta-Hydrolases"/>
    <property type="match status" value="1"/>
</dbReference>
<feature type="domain" description="Carboxylesterase type B" evidence="4">
    <location>
        <begin position="71"/>
        <end position="592"/>
    </location>
</feature>
<dbReference type="GO" id="GO:0016787">
    <property type="term" value="F:hydrolase activity"/>
    <property type="evidence" value="ECO:0007669"/>
    <property type="project" value="UniProtKB-KW"/>
</dbReference>
<evidence type="ECO:0000313" key="6">
    <source>
        <dbReference type="Proteomes" id="UP000054845"/>
    </source>
</evidence>
<keyword evidence="3" id="KW-0732">Signal</keyword>
<keyword evidence="2 3" id="KW-0378">Hydrolase</keyword>